<keyword evidence="9" id="KW-1185">Reference proteome</keyword>
<evidence type="ECO:0000256" key="4">
    <source>
        <dbReference type="SAM" id="Phobius"/>
    </source>
</evidence>
<dbReference type="Pfam" id="PF00028">
    <property type="entry name" value="Cadherin"/>
    <property type="match status" value="1"/>
</dbReference>
<gene>
    <name evidence="8" type="ORF">GBAR_LOCUS25421</name>
</gene>
<dbReference type="Gene3D" id="2.60.40.60">
    <property type="entry name" value="Cadherins"/>
    <property type="match status" value="2"/>
</dbReference>
<dbReference type="PANTHER" id="PTHR24026:SF126">
    <property type="entry name" value="PROTOCADHERIN FAT 4"/>
    <property type="match status" value="1"/>
</dbReference>
<dbReference type="SMART" id="SM00112">
    <property type="entry name" value="CA"/>
    <property type="match status" value="2"/>
</dbReference>
<dbReference type="SMART" id="SM00409">
    <property type="entry name" value="IG"/>
    <property type="match status" value="2"/>
</dbReference>
<dbReference type="Pfam" id="PF00041">
    <property type="entry name" value="fn3"/>
    <property type="match status" value="1"/>
</dbReference>
<evidence type="ECO:0000313" key="8">
    <source>
        <dbReference type="EMBL" id="CAI8045978.1"/>
    </source>
</evidence>
<name>A0AA35TEA0_GEOBA</name>
<comment type="caution">
    <text evidence="8">The sequence shown here is derived from an EMBL/GenBank/DDBJ whole genome shotgun (WGS) entry which is preliminary data.</text>
</comment>
<dbReference type="PROSITE" id="PS50268">
    <property type="entry name" value="CADHERIN_2"/>
    <property type="match status" value="2"/>
</dbReference>
<dbReference type="InterPro" id="IPR002126">
    <property type="entry name" value="Cadherin-like_dom"/>
</dbReference>
<dbReference type="Proteomes" id="UP001174909">
    <property type="component" value="Unassembled WGS sequence"/>
</dbReference>
<evidence type="ECO:0000259" key="5">
    <source>
        <dbReference type="PROSITE" id="PS50268"/>
    </source>
</evidence>
<dbReference type="InterPro" id="IPR036179">
    <property type="entry name" value="Ig-like_dom_sf"/>
</dbReference>
<feature type="domain" description="Cadherin" evidence="5">
    <location>
        <begin position="937"/>
        <end position="980"/>
    </location>
</feature>
<dbReference type="CDD" id="cd11304">
    <property type="entry name" value="Cadherin_repeat"/>
    <property type="match status" value="2"/>
</dbReference>
<keyword evidence="4" id="KW-0472">Membrane</keyword>
<dbReference type="InterPro" id="IPR036116">
    <property type="entry name" value="FN3_sf"/>
</dbReference>
<evidence type="ECO:0000259" key="7">
    <source>
        <dbReference type="PROSITE" id="PS50853"/>
    </source>
</evidence>
<evidence type="ECO:0000256" key="1">
    <source>
        <dbReference type="ARBA" id="ARBA00022692"/>
    </source>
</evidence>
<reference evidence="8" key="1">
    <citation type="submission" date="2023-03" db="EMBL/GenBank/DDBJ databases">
        <authorList>
            <person name="Steffen K."/>
            <person name="Cardenas P."/>
        </authorList>
    </citation>
    <scope>NUCLEOTIDE SEQUENCE</scope>
</reference>
<feature type="domain" description="Fibronectin type-III" evidence="7">
    <location>
        <begin position="1306"/>
        <end position="1409"/>
    </location>
</feature>
<dbReference type="InterPro" id="IPR015919">
    <property type="entry name" value="Cadherin-like_sf"/>
</dbReference>
<sequence>MRLRSSCTSIVCADVLVLSVILHILLRFSTSQLILKSPESKAVFPNQSASFMCEVFGGYTSWRVNGSLINGLTSEVLNDLDTSLANTEEGNALDILTIKARTEYNGTEIQCVTFGDFSNYSESVTLTVQGLLSDVADLNALKNASSVKVSWSPPFSLDVTGVDPDIWYSVLIYNVTDENNPTAILCTDCINITETHYTFTPDGVGPCHTYNFTVIPFNGAGQGRSVTMFLLQYWGEGERVCNYTLQGVAGADQLIQYGPLEGEDDISYLLPDNKNYSIFFKVNFKYGTTILPNDSFTTYDIQSILAVVEDGGITVKGEFATDSQAKGCFVVLQGNTTTPDFYRALQRKKLDQNISVHISVPSSVYTLCAYDLEEAAFPALMPARTLENIEVFNGTFEPSKTPSVFITNATISQSGSEITIDCKFADSYPDASCVLVYREHGSLVLKAVEFNNLLPVTITVHNPANYTFALFGRNGEVKFEEEPALCVKFRAIETNEGSRSSLKTQIVIASVGASAFGILSAVLIAVAAKLCHLKISRANKTAAAANAVYDYVSPPPPTSSSSVPTKPNDAYATISFQRNTTRSIHTESNVAYAVSGHYVYMNYTGSVSENPETLLSFPTYHYVCHISLSYFSSPNLDMSLLRFNSERTFLPPYTEPTTTTTTQWNHWRVDYNISEGGRMDYPLMIMIEGVLVGGEAEEEEGGLQVAAVDNITLGFCLPCDFDLLPQPGNLQLTAPPALNVSLGQITNLSLSATSPLCPSLPLIFSIDAVEPPSLAAIFSVDPQTGVLTSSPPHNPSPINSTPHHLHSTHSITIDTLGEVTGVVTIDTIPEILRGGGANITVGVANQFGSYLELTIPLHFPPTPPLLLNSDLSFMVAENHTLAMANKELSTLVLIDPNGDLVAIPYTTWEDGIFQLFPVGYIEVWRWEGRLFVDQTRLDFETQSSYSLNLTVADSAANSSLSTSLTIHITLTSENEHTPVFVNFKSSEVVQASVAEGSLVTPEKATDQDLGPAGEISYSISHGNKNQFFLIDEAGDVRVATSPLLPEVYSLTIVAADHGSPPLSVSGVLTVTVTAVGEVDCQTQAYGKPVIHSVGIDDSHIQTQVGSNVTLYCSYQANPAVALYQWEVNPVFPPSTFSYVYPLPSPSSHVSLLPHQLTLGGVSARDAAFYTCNVTNWCGSATAVHILFVIDYPLPVRSLHSQTVQQDSAHLYPTTLHLSWLPPSPSSLSSPYPTSPLLNISADYYLVQVALFTGNLGNGYRDVANVSTLVTNVLVDELLPGNTYYVRVASVNRAGATPSQNITLTLPPTTPKLLSVDTRQEANHSILVTWEVAYDGGSPITQFTITVSPHSPRTRRQEGGVVYHVDSSVGSLLTRPLETGRRYLVTLSLENSRGEQSYSLSEYVGHVESVSCDFEPQQVCPWRLEGGTLTDTPSGRVVETIVYGQSSEVILRHVAAGYSCGYGFSYQLWGGAGLQVRVGGGGGSVLWEDSGDTGDKWKQVTTSEALDVDYLTLSLSGHLEMVVQANGTSGGARVDRLQLDFCLPCDFSSLHLPGMFSLDYPETVALHFRESSQIVIATVLAECREAVIQVDIIRVVLGVLESYVSTEIEGHNVSVSVGSIPSDVSVQTGLLQVSISVVGSDYASPPVNKLVGVAEIEFTIEEGPEDNCSDVVTCQFEGGVACGWSLGEHATFDTLANGVAVKLSVSESHSGGMVLGRQFPGDTYCRLSFNYVAQGVELVVMVSGVGVVWTSDTNRDNSVDGIATANFTFDLAESSLLEERNVTLALGRVWNGNGTVLLLSPTLYPCSQCASPPETCSNTSN</sequence>
<keyword evidence="2 4" id="KW-1133">Transmembrane helix</keyword>
<dbReference type="Gene3D" id="2.60.40.10">
    <property type="entry name" value="Immunoglobulins"/>
    <property type="match status" value="4"/>
</dbReference>
<keyword evidence="3" id="KW-0106">Calcium</keyword>
<dbReference type="InterPro" id="IPR013783">
    <property type="entry name" value="Ig-like_fold"/>
</dbReference>
<feature type="transmembrane region" description="Helical" evidence="4">
    <location>
        <begin position="6"/>
        <end position="26"/>
    </location>
</feature>
<feature type="domain" description="Ig-like" evidence="6">
    <location>
        <begin position="1088"/>
        <end position="1175"/>
    </location>
</feature>
<dbReference type="SMART" id="SM00060">
    <property type="entry name" value="FN3"/>
    <property type="match status" value="3"/>
</dbReference>
<dbReference type="GO" id="GO:0005886">
    <property type="term" value="C:plasma membrane"/>
    <property type="evidence" value="ECO:0007669"/>
    <property type="project" value="UniProtKB-SubCell"/>
</dbReference>
<accession>A0AA35TEA0</accession>
<dbReference type="SUPFAM" id="SSF48726">
    <property type="entry name" value="Immunoglobulin"/>
    <property type="match status" value="2"/>
</dbReference>
<dbReference type="InterPro" id="IPR007110">
    <property type="entry name" value="Ig-like_dom"/>
</dbReference>
<feature type="non-terminal residue" evidence="8">
    <location>
        <position position="1"/>
    </location>
</feature>
<dbReference type="SUPFAM" id="SSF49265">
    <property type="entry name" value="Fibronectin type III"/>
    <property type="match status" value="2"/>
</dbReference>
<dbReference type="GO" id="GO:0007156">
    <property type="term" value="P:homophilic cell adhesion via plasma membrane adhesion molecules"/>
    <property type="evidence" value="ECO:0007669"/>
    <property type="project" value="InterPro"/>
</dbReference>
<dbReference type="SUPFAM" id="SSF49313">
    <property type="entry name" value="Cadherin-like"/>
    <property type="match status" value="2"/>
</dbReference>
<feature type="domain" description="Cadherin" evidence="5">
    <location>
        <begin position="989"/>
        <end position="1090"/>
    </location>
</feature>
<dbReference type="GO" id="GO:0005509">
    <property type="term" value="F:calcium ion binding"/>
    <property type="evidence" value="ECO:0007669"/>
    <property type="project" value="UniProtKB-UniRule"/>
</dbReference>
<dbReference type="InterPro" id="IPR003599">
    <property type="entry name" value="Ig_sub"/>
</dbReference>
<dbReference type="PROSITE" id="PS50853">
    <property type="entry name" value="FN3"/>
    <property type="match status" value="2"/>
</dbReference>
<dbReference type="EMBL" id="CASHTH010003517">
    <property type="protein sequence ID" value="CAI8045978.1"/>
    <property type="molecule type" value="Genomic_DNA"/>
</dbReference>
<dbReference type="CDD" id="cd00063">
    <property type="entry name" value="FN3"/>
    <property type="match status" value="2"/>
</dbReference>
<evidence type="ECO:0000256" key="3">
    <source>
        <dbReference type="PROSITE-ProRule" id="PRU00043"/>
    </source>
</evidence>
<dbReference type="PROSITE" id="PS50835">
    <property type="entry name" value="IG_LIKE"/>
    <property type="match status" value="1"/>
</dbReference>
<organism evidence="8 9">
    <name type="scientific">Geodia barretti</name>
    <name type="common">Barrett's horny sponge</name>
    <dbReference type="NCBI Taxonomy" id="519541"/>
    <lineage>
        <taxon>Eukaryota</taxon>
        <taxon>Metazoa</taxon>
        <taxon>Porifera</taxon>
        <taxon>Demospongiae</taxon>
        <taxon>Heteroscleromorpha</taxon>
        <taxon>Tetractinellida</taxon>
        <taxon>Astrophorina</taxon>
        <taxon>Geodiidae</taxon>
        <taxon>Geodia</taxon>
    </lineage>
</organism>
<evidence type="ECO:0000313" key="9">
    <source>
        <dbReference type="Proteomes" id="UP001174909"/>
    </source>
</evidence>
<feature type="domain" description="Fibronectin type-III" evidence="7">
    <location>
        <begin position="1194"/>
        <end position="1305"/>
    </location>
</feature>
<dbReference type="InterPro" id="IPR003961">
    <property type="entry name" value="FN3_dom"/>
</dbReference>
<evidence type="ECO:0000259" key="6">
    <source>
        <dbReference type="PROSITE" id="PS50835"/>
    </source>
</evidence>
<dbReference type="PANTHER" id="PTHR24026">
    <property type="entry name" value="FAT ATYPICAL CADHERIN-RELATED"/>
    <property type="match status" value="1"/>
</dbReference>
<protein>
    <submittedName>
        <fullName evidence="8">Protocadherin-23</fullName>
    </submittedName>
</protein>
<keyword evidence="1 4" id="KW-0812">Transmembrane</keyword>
<evidence type="ECO:0000256" key="2">
    <source>
        <dbReference type="ARBA" id="ARBA00022989"/>
    </source>
</evidence>
<proteinExistence type="predicted"/>